<name>A0AAV9RTW8_9TELE</name>
<proteinExistence type="predicted"/>
<feature type="region of interest" description="Disordered" evidence="1">
    <location>
        <begin position="1"/>
        <end position="24"/>
    </location>
</feature>
<dbReference type="Proteomes" id="UP001311232">
    <property type="component" value="Unassembled WGS sequence"/>
</dbReference>
<gene>
    <name evidence="2" type="ORF">CRENBAI_020639</name>
</gene>
<dbReference type="AlphaFoldDB" id="A0AAV9RTW8"/>
<feature type="region of interest" description="Disordered" evidence="1">
    <location>
        <begin position="66"/>
        <end position="100"/>
    </location>
</feature>
<evidence type="ECO:0000313" key="2">
    <source>
        <dbReference type="EMBL" id="KAK5612448.1"/>
    </source>
</evidence>
<protein>
    <submittedName>
        <fullName evidence="2">Uncharacterized protein</fullName>
    </submittedName>
</protein>
<dbReference type="EMBL" id="JAHHUM010001442">
    <property type="protein sequence ID" value="KAK5612448.1"/>
    <property type="molecule type" value="Genomic_DNA"/>
</dbReference>
<comment type="caution">
    <text evidence="2">The sequence shown here is derived from an EMBL/GenBank/DDBJ whole genome shotgun (WGS) entry which is preliminary data.</text>
</comment>
<feature type="compositionally biased region" description="Pro residues" evidence="1">
    <location>
        <begin position="1"/>
        <end position="19"/>
    </location>
</feature>
<keyword evidence="3" id="KW-1185">Reference proteome</keyword>
<evidence type="ECO:0000256" key="1">
    <source>
        <dbReference type="SAM" id="MobiDB-lite"/>
    </source>
</evidence>
<reference evidence="2 3" key="1">
    <citation type="submission" date="2021-06" db="EMBL/GenBank/DDBJ databases">
        <authorList>
            <person name="Palmer J.M."/>
        </authorList>
    </citation>
    <scope>NUCLEOTIDE SEQUENCE [LARGE SCALE GENOMIC DNA]</scope>
    <source>
        <strain evidence="2 3">MEX-2019</strain>
        <tissue evidence="2">Muscle</tissue>
    </source>
</reference>
<evidence type="ECO:0000313" key="3">
    <source>
        <dbReference type="Proteomes" id="UP001311232"/>
    </source>
</evidence>
<feature type="compositionally biased region" description="Basic and acidic residues" evidence="1">
    <location>
        <begin position="66"/>
        <end position="80"/>
    </location>
</feature>
<accession>A0AAV9RTW8</accession>
<organism evidence="2 3">
    <name type="scientific">Crenichthys baileyi</name>
    <name type="common">White River springfish</name>
    <dbReference type="NCBI Taxonomy" id="28760"/>
    <lineage>
        <taxon>Eukaryota</taxon>
        <taxon>Metazoa</taxon>
        <taxon>Chordata</taxon>
        <taxon>Craniata</taxon>
        <taxon>Vertebrata</taxon>
        <taxon>Euteleostomi</taxon>
        <taxon>Actinopterygii</taxon>
        <taxon>Neopterygii</taxon>
        <taxon>Teleostei</taxon>
        <taxon>Neoteleostei</taxon>
        <taxon>Acanthomorphata</taxon>
        <taxon>Ovalentaria</taxon>
        <taxon>Atherinomorphae</taxon>
        <taxon>Cyprinodontiformes</taxon>
        <taxon>Goodeidae</taxon>
        <taxon>Crenichthys</taxon>
    </lineage>
</organism>
<sequence>MPAPAPINPQDPTSNPSPDPDQKASELLLASNLRWQIANGVWKDPKPTSARSNVVLMRVVVESISKEKQVGKRPKAHSDDQECGPSPNKEQTRLSSTTAGFKDVLVPRNSNHVFNADSSAGVETTVPDLEAISQKIPGILFTLLSFHCLLHYLPIFI</sequence>